<keyword evidence="2" id="KW-0325">Glycoprotein</keyword>
<dbReference type="SUPFAM" id="SSF52025">
    <property type="entry name" value="PA domain"/>
    <property type="match status" value="1"/>
</dbReference>
<proteinExistence type="predicted"/>
<evidence type="ECO:0000259" key="3">
    <source>
        <dbReference type="Pfam" id="PF02225"/>
    </source>
</evidence>
<organism evidence="4 5">
    <name type="scientific">Paralvinella palmiformis</name>
    <dbReference type="NCBI Taxonomy" id="53620"/>
    <lineage>
        <taxon>Eukaryota</taxon>
        <taxon>Metazoa</taxon>
        <taxon>Spiralia</taxon>
        <taxon>Lophotrochozoa</taxon>
        <taxon>Annelida</taxon>
        <taxon>Polychaeta</taxon>
        <taxon>Sedentaria</taxon>
        <taxon>Canalipalpata</taxon>
        <taxon>Terebellida</taxon>
        <taxon>Terebelliformia</taxon>
        <taxon>Alvinellidae</taxon>
        <taxon>Paralvinella</taxon>
    </lineage>
</organism>
<evidence type="ECO:0000256" key="2">
    <source>
        <dbReference type="ARBA" id="ARBA00023180"/>
    </source>
</evidence>
<name>A0AAD9JSK0_9ANNE</name>
<sequence length="234" mass="26297">MDVALAGRESNFNASDDNSCDTDSDDIIHFHHTIGFVLASVASCPSAIGRVISSVWRRHSSDLHLKTRHVAWNDNWFFEVTHPDPISYMYRIRPAKNFGTRMSHSFIDIELVPVEPFHACSPIDNGIFINNNIALVLRGECSFVTKALHVEEVGGNAIIIMDHDKDNDSLFVDMISDGTNRNIQIPSFYMLGKDGYMITKTLKERNLKSAVIKIPINGTGVAPHLLHQPPWTLW</sequence>
<keyword evidence="5" id="KW-1185">Reference proteome</keyword>
<comment type="caution">
    <text evidence="4">The sequence shown here is derived from an EMBL/GenBank/DDBJ whole genome shotgun (WGS) entry which is preliminary data.</text>
</comment>
<dbReference type="AlphaFoldDB" id="A0AAD9JSK0"/>
<evidence type="ECO:0000313" key="4">
    <source>
        <dbReference type="EMBL" id="KAK2158384.1"/>
    </source>
</evidence>
<dbReference type="PANTHER" id="PTHR22702">
    <property type="entry name" value="PROTEASE-ASSOCIATED DOMAIN-CONTAINING PROTEIN"/>
    <property type="match status" value="1"/>
</dbReference>
<dbReference type="InterPro" id="IPR003137">
    <property type="entry name" value="PA_domain"/>
</dbReference>
<reference evidence="4" key="1">
    <citation type="journal article" date="2023" name="Mol. Biol. Evol.">
        <title>Third-Generation Sequencing Reveals the Adaptive Role of the Epigenome in Three Deep-Sea Polychaetes.</title>
        <authorList>
            <person name="Perez M."/>
            <person name="Aroh O."/>
            <person name="Sun Y."/>
            <person name="Lan Y."/>
            <person name="Juniper S.K."/>
            <person name="Young C.R."/>
            <person name="Angers B."/>
            <person name="Qian P.Y."/>
        </authorList>
    </citation>
    <scope>NUCLEOTIDE SEQUENCE</scope>
    <source>
        <strain evidence="4">P08H-3</strain>
    </source>
</reference>
<accession>A0AAD9JSK0</accession>
<keyword evidence="1" id="KW-0732">Signal</keyword>
<gene>
    <name evidence="4" type="ORF">LSH36_171g02033</name>
</gene>
<dbReference type="InterPro" id="IPR046450">
    <property type="entry name" value="PA_dom_sf"/>
</dbReference>
<evidence type="ECO:0000313" key="5">
    <source>
        <dbReference type="Proteomes" id="UP001208570"/>
    </source>
</evidence>
<dbReference type="Gene3D" id="3.50.30.30">
    <property type="match status" value="1"/>
</dbReference>
<protein>
    <recommendedName>
        <fullName evidence="3">PA domain-containing protein</fullName>
    </recommendedName>
</protein>
<dbReference type="Proteomes" id="UP001208570">
    <property type="component" value="Unassembled WGS sequence"/>
</dbReference>
<dbReference type="Pfam" id="PF02225">
    <property type="entry name" value="PA"/>
    <property type="match status" value="1"/>
</dbReference>
<dbReference type="PANTHER" id="PTHR22702:SF1">
    <property type="entry name" value="PROTEASE-ASSOCIATED DOMAIN-CONTAINING PROTEIN 1"/>
    <property type="match status" value="1"/>
</dbReference>
<feature type="domain" description="PA" evidence="3">
    <location>
        <begin position="110"/>
        <end position="195"/>
    </location>
</feature>
<dbReference type="EMBL" id="JAODUP010000171">
    <property type="protein sequence ID" value="KAK2158384.1"/>
    <property type="molecule type" value="Genomic_DNA"/>
</dbReference>
<evidence type="ECO:0000256" key="1">
    <source>
        <dbReference type="ARBA" id="ARBA00022729"/>
    </source>
</evidence>